<dbReference type="Proteomes" id="UP000199515">
    <property type="component" value="Unassembled WGS sequence"/>
</dbReference>
<accession>A0A1H2U308</accession>
<proteinExistence type="predicted"/>
<dbReference type="InterPro" id="IPR038740">
    <property type="entry name" value="BioF2-like_GNAT_dom"/>
</dbReference>
<dbReference type="GO" id="GO:0016740">
    <property type="term" value="F:transferase activity"/>
    <property type="evidence" value="ECO:0007669"/>
    <property type="project" value="UniProtKB-KW"/>
</dbReference>
<keyword evidence="3" id="KW-1185">Reference proteome</keyword>
<evidence type="ECO:0000313" key="3">
    <source>
        <dbReference type="Proteomes" id="UP000199515"/>
    </source>
</evidence>
<sequence length="384" mass="42597">MGTTDFARRWRSRAQYLWSQGTDSRVIATRTWLENRVLPWSAVTSDAGPDAPTIAYAGPAHGIVKIHQMLEKRREALGAVTTSRVQGRADRETLLRGDVLPDADLVAVAGSAAQIARLPRDSALTLPFRLHILASTEDGGDGWRRRMSKSERRCALAFQRTGAWALEVAGDAASLDWFYHRMHVPTMRSRHGARARSESLDYARECLFRKGMLAFVTRDGERVAGMLCRWEPGTGILSVRLVGVLDGLAELYEDGAMRVSDHLILEWASANGVRQVDFGGCEPFLSLGTLQWKRKVGPMGELAPNHLGSLRVWWHARRDTPAVRDFLAANPVVEMTAGGGLRAVYFQDDRRPARLDLAATREGIDGHRVVELDEYFAGVMAPAR</sequence>
<gene>
    <name evidence="2" type="ORF">SAMN05421504_101770</name>
</gene>
<dbReference type="Gene3D" id="3.40.630.30">
    <property type="match status" value="1"/>
</dbReference>
<name>A0A1H2U308_9PSEU</name>
<dbReference type="OrthoDB" id="3400076at2"/>
<reference evidence="2 3" key="1">
    <citation type="submission" date="2016-10" db="EMBL/GenBank/DDBJ databases">
        <authorList>
            <person name="de Groot N.N."/>
        </authorList>
    </citation>
    <scope>NUCLEOTIDE SEQUENCE [LARGE SCALE GENOMIC DNA]</scope>
    <source>
        <strain evidence="2 3">CPCC 202699</strain>
    </source>
</reference>
<organism evidence="2 3">
    <name type="scientific">Amycolatopsis xylanica</name>
    <dbReference type="NCBI Taxonomy" id="589385"/>
    <lineage>
        <taxon>Bacteria</taxon>
        <taxon>Bacillati</taxon>
        <taxon>Actinomycetota</taxon>
        <taxon>Actinomycetes</taxon>
        <taxon>Pseudonocardiales</taxon>
        <taxon>Pseudonocardiaceae</taxon>
        <taxon>Amycolatopsis</taxon>
    </lineage>
</organism>
<keyword evidence="2" id="KW-0808">Transferase</keyword>
<dbReference type="InterPro" id="IPR016181">
    <property type="entry name" value="Acyl_CoA_acyltransferase"/>
</dbReference>
<evidence type="ECO:0000259" key="1">
    <source>
        <dbReference type="Pfam" id="PF13480"/>
    </source>
</evidence>
<dbReference type="AlphaFoldDB" id="A0A1H2U308"/>
<dbReference type="SUPFAM" id="SSF55729">
    <property type="entry name" value="Acyl-CoA N-acyltransferases (Nat)"/>
    <property type="match status" value="1"/>
</dbReference>
<feature type="domain" description="BioF2-like acetyltransferase" evidence="1">
    <location>
        <begin position="148"/>
        <end position="294"/>
    </location>
</feature>
<protein>
    <submittedName>
        <fullName evidence="2">Acetyltransferase (GNAT) domain-containing protein</fullName>
    </submittedName>
</protein>
<dbReference type="EMBL" id="FNON01000001">
    <property type="protein sequence ID" value="SDW50576.1"/>
    <property type="molecule type" value="Genomic_DNA"/>
</dbReference>
<dbReference type="Pfam" id="PF13480">
    <property type="entry name" value="Acetyltransf_6"/>
    <property type="match status" value="1"/>
</dbReference>
<evidence type="ECO:0000313" key="2">
    <source>
        <dbReference type="EMBL" id="SDW50576.1"/>
    </source>
</evidence>